<accession>A0A1J4J3U5</accession>
<feature type="transmembrane region" description="Helical" evidence="5">
    <location>
        <begin position="66"/>
        <end position="94"/>
    </location>
</feature>
<gene>
    <name evidence="6" type="ORF">TRFO_39803</name>
</gene>
<keyword evidence="2 5" id="KW-0812">Transmembrane</keyword>
<dbReference type="Proteomes" id="UP000179807">
    <property type="component" value="Unassembled WGS sequence"/>
</dbReference>
<evidence type="ECO:0000256" key="2">
    <source>
        <dbReference type="ARBA" id="ARBA00022692"/>
    </source>
</evidence>
<dbReference type="GO" id="GO:0016020">
    <property type="term" value="C:membrane"/>
    <property type="evidence" value="ECO:0007669"/>
    <property type="project" value="UniProtKB-SubCell"/>
</dbReference>
<dbReference type="OrthoDB" id="73273at2759"/>
<keyword evidence="7" id="KW-1185">Reference proteome</keyword>
<dbReference type="GeneID" id="94847553"/>
<feature type="transmembrane region" description="Helical" evidence="5">
    <location>
        <begin position="114"/>
        <end position="142"/>
    </location>
</feature>
<keyword evidence="3 5" id="KW-1133">Transmembrane helix</keyword>
<evidence type="ECO:0000256" key="3">
    <source>
        <dbReference type="ARBA" id="ARBA00022989"/>
    </source>
</evidence>
<dbReference type="InterPro" id="IPR006876">
    <property type="entry name" value="LMBR1-like_membr_prot"/>
</dbReference>
<reference evidence="6" key="1">
    <citation type="submission" date="2016-10" db="EMBL/GenBank/DDBJ databases">
        <authorList>
            <person name="Benchimol M."/>
            <person name="Almeida L.G."/>
            <person name="Vasconcelos A.T."/>
            <person name="Perreira-Neves A."/>
            <person name="Rosa I.A."/>
            <person name="Tasca T."/>
            <person name="Bogo M.R."/>
            <person name="de Souza W."/>
        </authorList>
    </citation>
    <scope>NUCLEOTIDE SEQUENCE [LARGE SCALE GENOMIC DNA]</scope>
    <source>
        <strain evidence="6">K</strain>
    </source>
</reference>
<dbReference type="RefSeq" id="XP_068347171.1">
    <property type="nucleotide sequence ID" value="XM_068512849.1"/>
</dbReference>
<dbReference type="VEuPathDB" id="TrichDB:TRFO_39803"/>
<sequence length="291" mass="33504">MAVNKWAETLRTEGAELKKDVLKYGRNHRKVRKRLALFENQVNSLENTYSLIQVAYKLRGGNPIKYWISLALGIIAIIISIVWILQICICYIANAHPFLNTFFDILDRGFPYAAVIFFGFFVYYLYWCVLDGTTSVGINILIIRIHPMEKHNTPMTSMLFNSAVMLFASFGIALFSSMNFSIYQRLTSLEMIYGVQMQTLAGLKYVWQYGTYVFLGFIAIALAWKCVTLKKKDKRLKIIKKSFGAYNVKKLNPAKKKKKVKKVKMDNKDLDSVETVEDSVDEMKKSKKDSD</sequence>
<dbReference type="PANTHER" id="PTHR31652">
    <property type="entry name" value="LIMR FAMILY PROTEIN DDB_G0283707-RELATED"/>
    <property type="match status" value="1"/>
</dbReference>
<evidence type="ECO:0000256" key="4">
    <source>
        <dbReference type="ARBA" id="ARBA00023136"/>
    </source>
</evidence>
<evidence type="ECO:0008006" key="8">
    <source>
        <dbReference type="Google" id="ProtNLM"/>
    </source>
</evidence>
<evidence type="ECO:0000256" key="5">
    <source>
        <dbReference type="SAM" id="Phobius"/>
    </source>
</evidence>
<keyword evidence="4 5" id="KW-0472">Membrane</keyword>
<protein>
    <recommendedName>
        <fullName evidence="8">LMBR1-like conserved region family protein</fullName>
    </recommendedName>
</protein>
<evidence type="ECO:0000313" key="7">
    <source>
        <dbReference type="Proteomes" id="UP000179807"/>
    </source>
</evidence>
<feature type="transmembrane region" description="Helical" evidence="5">
    <location>
        <begin position="206"/>
        <end position="227"/>
    </location>
</feature>
<dbReference type="PANTHER" id="PTHR31652:SF0">
    <property type="entry name" value="LIMR FAMILY PROTEIN DDB_G0283707-RELATED"/>
    <property type="match status" value="1"/>
</dbReference>
<comment type="subcellular location">
    <subcellularLocation>
        <location evidence="1">Membrane</location>
        <topology evidence="1">Multi-pass membrane protein</topology>
    </subcellularLocation>
</comment>
<organism evidence="6 7">
    <name type="scientific">Tritrichomonas foetus</name>
    <dbReference type="NCBI Taxonomy" id="1144522"/>
    <lineage>
        <taxon>Eukaryota</taxon>
        <taxon>Metamonada</taxon>
        <taxon>Parabasalia</taxon>
        <taxon>Tritrichomonadida</taxon>
        <taxon>Tritrichomonadidae</taxon>
        <taxon>Tritrichomonas</taxon>
    </lineage>
</organism>
<name>A0A1J4J3U5_9EUKA</name>
<proteinExistence type="predicted"/>
<dbReference type="EMBL" id="MLAK01001356">
    <property type="protein sequence ID" value="OHS94034.1"/>
    <property type="molecule type" value="Genomic_DNA"/>
</dbReference>
<feature type="transmembrane region" description="Helical" evidence="5">
    <location>
        <begin position="163"/>
        <end position="186"/>
    </location>
</feature>
<evidence type="ECO:0000256" key="1">
    <source>
        <dbReference type="ARBA" id="ARBA00004141"/>
    </source>
</evidence>
<comment type="caution">
    <text evidence="6">The sequence shown here is derived from an EMBL/GenBank/DDBJ whole genome shotgun (WGS) entry which is preliminary data.</text>
</comment>
<dbReference type="AlphaFoldDB" id="A0A1J4J3U5"/>
<dbReference type="Pfam" id="PF04791">
    <property type="entry name" value="LMBR1"/>
    <property type="match status" value="1"/>
</dbReference>
<evidence type="ECO:0000313" key="6">
    <source>
        <dbReference type="EMBL" id="OHS94034.1"/>
    </source>
</evidence>